<dbReference type="FunFam" id="1.10.150.20:FF:000002">
    <property type="entry name" value="DNA polymerase I"/>
    <property type="match status" value="1"/>
</dbReference>
<dbReference type="PANTHER" id="PTHR10133:SF27">
    <property type="entry name" value="DNA POLYMERASE NU"/>
    <property type="match status" value="1"/>
</dbReference>
<dbReference type="GO" id="GO:0003887">
    <property type="term" value="F:DNA-directed DNA polymerase activity"/>
    <property type="evidence" value="ECO:0007669"/>
    <property type="project" value="UniProtKB-UniRule"/>
</dbReference>
<evidence type="ECO:0000256" key="16">
    <source>
        <dbReference type="NCBIfam" id="TIGR00593"/>
    </source>
</evidence>
<dbReference type="InterPro" id="IPR019760">
    <property type="entry name" value="DNA-dir_DNA_pol_A_CS"/>
</dbReference>
<dbReference type="GO" id="GO:0006302">
    <property type="term" value="P:double-strand break repair"/>
    <property type="evidence" value="ECO:0007669"/>
    <property type="project" value="TreeGrafter"/>
</dbReference>
<evidence type="ECO:0000256" key="10">
    <source>
        <dbReference type="ARBA" id="ARBA00022801"/>
    </source>
</evidence>
<gene>
    <name evidence="17 21" type="primary">polA</name>
    <name evidence="21" type="ORF">KUM_0304</name>
</gene>
<dbReference type="KEGG" id="tat:KUM_0304"/>
<sequence>MKKTLLLVDGSSFLYRAHFAMPNLRSPDGEPSGAIFGLINMMKRTQIITKPDFIACVFDAPGKTFRHDLYKEYKAHRPAMPDELRDQIESVHQAIDALGCNIIMQSGVEADDIIATLADYATKNQIKTVIATGDKDIAQLVNSNVEIITGKEEILDRNGVLEKYGVYPEQIIDYLMLMGDSSDNIPGVDKVGPKTASKWLQEYGTLENLLQNIDSLKGKVAQNLKEASPQFVLTRKLVTIKNDCDISQWVSSMDDLLPKDKDYAVLKEIYTRYGFKTFLKDLERINELSNEENEIGGEGEGIATIENIETNYMLVDTKEALAECIENIQKADLVALDTETNSLDQMQARLVGISLSTEIGKAWYIPVAHQNELGIKQLDKAEVLDALRPWLESEKQNKILQNAKYDMHVFANEGISLRGIKHDTMVLAYVIDTNQKVGLEALAEKYLSRKGYSYEDICGKGAKAITFDYVPLDKATQYACEDADFTFHLLSVIKPLLDISEGLQFIYDLEMKVLPVLFDMERTGVQIDSKKLLNQSEGISERLKELEGKIYELAGEEFNINSPKQLSEILFNKLKLEAQRKTKRDIGSTDEDTLQKLALDHPIAVHLLDYRSLSKLKSTYTDKLPTMVSKKTNRVHTVFSQTTVISGRLSSFDPNLQNIPVRNDDGRMVRQAFIAQDGFKLVSADYSQVELRLMAHISGDDGMKKAFKKGLDIHRSTASEVFGVPIEEVQDSQRRAAKAINFGLIYGMGAFALSNNLGIDRMTAQNYIMTYFDRYPNVKHFMDNIKLKALNDGFVETIYGRRIYLHGIENSKGAQRSAIERVAINAPVQGSAADIIKMAMVAVHDWLKSENLKSRLILQVHDELIIETHETEIDLIKEKLPQLMQDVADLSVPLIAEVSVGDNWDEAH</sequence>
<dbReference type="EC" id="2.7.7.7" evidence="3 16"/>
<feature type="domain" description="3'-5' exonuclease" evidence="18">
    <location>
        <begin position="312"/>
        <end position="498"/>
    </location>
</feature>
<evidence type="ECO:0000256" key="11">
    <source>
        <dbReference type="ARBA" id="ARBA00022839"/>
    </source>
</evidence>
<keyword evidence="10 17" id="KW-0378">Hydrolase</keyword>
<dbReference type="FunFam" id="1.10.150.20:FF:000003">
    <property type="entry name" value="DNA polymerase I"/>
    <property type="match status" value="1"/>
</dbReference>
<organism evidence="21">
    <name type="scientific">Taylorella asinigenitalis 14/45</name>
    <dbReference type="NCBI Taxonomy" id="1091495"/>
    <lineage>
        <taxon>Bacteria</taxon>
        <taxon>Pseudomonadati</taxon>
        <taxon>Pseudomonadota</taxon>
        <taxon>Betaproteobacteria</taxon>
        <taxon>Burkholderiales</taxon>
        <taxon>Alcaligenaceae</taxon>
        <taxon>Taylorella</taxon>
    </lineage>
</organism>
<evidence type="ECO:0000259" key="20">
    <source>
        <dbReference type="SMART" id="SM00482"/>
    </source>
</evidence>
<comment type="catalytic activity">
    <reaction evidence="15 17">
        <text>DNA(n) + a 2'-deoxyribonucleoside 5'-triphosphate = DNA(n+1) + diphosphate</text>
        <dbReference type="Rhea" id="RHEA:22508"/>
        <dbReference type="Rhea" id="RHEA-COMP:17339"/>
        <dbReference type="Rhea" id="RHEA-COMP:17340"/>
        <dbReference type="ChEBI" id="CHEBI:33019"/>
        <dbReference type="ChEBI" id="CHEBI:61560"/>
        <dbReference type="ChEBI" id="CHEBI:173112"/>
        <dbReference type="EC" id="2.7.7.7"/>
    </reaction>
</comment>
<dbReference type="SUPFAM" id="SSF47807">
    <property type="entry name" value="5' to 3' exonuclease, C-terminal subdomain"/>
    <property type="match status" value="1"/>
</dbReference>
<keyword evidence="7 17" id="KW-0235">DNA replication</keyword>
<dbReference type="Gene3D" id="3.30.70.370">
    <property type="match status" value="1"/>
</dbReference>
<dbReference type="InterPro" id="IPR020045">
    <property type="entry name" value="DNA_polI_H3TH"/>
</dbReference>
<dbReference type="RefSeq" id="WP_015551254.1">
    <property type="nucleotide sequence ID" value="NC_021033.1"/>
</dbReference>
<dbReference type="EMBL" id="HE681424">
    <property type="protein sequence ID" value="CCG19106.1"/>
    <property type="molecule type" value="Genomic_DNA"/>
</dbReference>
<evidence type="ECO:0000256" key="13">
    <source>
        <dbReference type="ARBA" id="ARBA00023125"/>
    </source>
</evidence>
<dbReference type="GO" id="GO:0006261">
    <property type="term" value="P:DNA-templated DNA replication"/>
    <property type="evidence" value="ECO:0007669"/>
    <property type="project" value="UniProtKB-UniRule"/>
</dbReference>
<dbReference type="InterPro" id="IPR008918">
    <property type="entry name" value="HhH2"/>
</dbReference>
<dbReference type="Pfam" id="PF01367">
    <property type="entry name" value="5_3_exonuc"/>
    <property type="match status" value="1"/>
</dbReference>
<dbReference type="SUPFAM" id="SSF88723">
    <property type="entry name" value="PIN domain-like"/>
    <property type="match status" value="1"/>
</dbReference>
<dbReference type="Gene3D" id="1.10.150.20">
    <property type="entry name" value="5' to 3' exonuclease, C-terminal subdomain"/>
    <property type="match status" value="2"/>
</dbReference>
<dbReference type="Pfam" id="PF02739">
    <property type="entry name" value="5_3_exonuc_N"/>
    <property type="match status" value="1"/>
</dbReference>
<keyword evidence="8" id="KW-0540">Nuclease</keyword>
<dbReference type="FunFam" id="1.20.1060.10:FF:000001">
    <property type="entry name" value="DNA polymerase I"/>
    <property type="match status" value="1"/>
</dbReference>
<comment type="subunit">
    <text evidence="2">Single-chain monomer with multiple functions.</text>
</comment>
<evidence type="ECO:0000313" key="21">
    <source>
        <dbReference type="EMBL" id="CCG19106.1"/>
    </source>
</evidence>
<feature type="domain" description="5'-3' exonuclease" evidence="19">
    <location>
        <begin position="2"/>
        <end position="259"/>
    </location>
</feature>
<comment type="function">
    <text evidence="17">In addition to polymerase activity, this DNA polymerase exhibits 3'-5' and 5'-3' exonuclease activity.</text>
</comment>
<protein>
    <recommendedName>
        <fullName evidence="4 16">DNA polymerase I</fullName>
        <ecNumber evidence="3 16">2.7.7.7</ecNumber>
    </recommendedName>
</protein>
<evidence type="ECO:0000256" key="6">
    <source>
        <dbReference type="ARBA" id="ARBA00022695"/>
    </source>
</evidence>
<keyword evidence="6 17" id="KW-0548">Nucleotidyltransferase</keyword>
<dbReference type="InterPro" id="IPR036279">
    <property type="entry name" value="5-3_exonuclease_C_sf"/>
</dbReference>
<dbReference type="PRINTS" id="PR00868">
    <property type="entry name" value="DNAPOLI"/>
</dbReference>
<evidence type="ECO:0000256" key="14">
    <source>
        <dbReference type="ARBA" id="ARBA00023204"/>
    </source>
</evidence>
<dbReference type="SMART" id="SM00475">
    <property type="entry name" value="53EXOc"/>
    <property type="match status" value="1"/>
</dbReference>
<dbReference type="Pfam" id="PF01612">
    <property type="entry name" value="DNA_pol_A_exo1"/>
    <property type="match status" value="1"/>
</dbReference>
<dbReference type="InterPro" id="IPR036397">
    <property type="entry name" value="RNaseH_sf"/>
</dbReference>
<dbReference type="GO" id="GO:0008408">
    <property type="term" value="F:3'-5' exonuclease activity"/>
    <property type="evidence" value="ECO:0007669"/>
    <property type="project" value="UniProtKB-UniRule"/>
</dbReference>
<name>I7J0S7_9BURK</name>
<proteinExistence type="inferred from homology"/>
<dbReference type="PROSITE" id="PS00447">
    <property type="entry name" value="DNA_POLYMERASE_A"/>
    <property type="match status" value="1"/>
</dbReference>
<dbReference type="Gene3D" id="1.20.1060.10">
    <property type="entry name" value="Taq DNA Polymerase, Chain T, domain 4"/>
    <property type="match status" value="1"/>
</dbReference>
<dbReference type="HOGENOM" id="CLU_004675_0_0_4"/>
<evidence type="ECO:0000256" key="8">
    <source>
        <dbReference type="ARBA" id="ARBA00022722"/>
    </source>
</evidence>
<keyword evidence="11 17" id="KW-0269">Exonuclease</keyword>
<dbReference type="SMART" id="SM00482">
    <property type="entry name" value="POLAc"/>
    <property type="match status" value="1"/>
</dbReference>
<dbReference type="InterPro" id="IPR043502">
    <property type="entry name" value="DNA/RNA_pol_sf"/>
</dbReference>
<keyword evidence="12 17" id="KW-0239">DNA-directed DNA polymerase</keyword>
<dbReference type="FunFam" id="3.40.50.1010:FF:000001">
    <property type="entry name" value="DNA polymerase I"/>
    <property type="match status" value="1"/>
</dbReference>
<dbReference type="AlphaFoldDB" id="I7J0S7"/>
<dbReference type="InterPro" id="IPR002562">
    <property type="entry name" value="3'-5'_exonuclease_dom"/>
</dbReference>
<dbReference type="NCBIfam" id="TIGR00593">
    <property type="entry name" value="pola"/>
    <property type="match status" value="1"/>
</dbReference>
<dbReference type="CDD" id="cd09898">
    <property type="entry name" value="H3TH_53EXO"/>
    <property type="match status" value="1"/>
</dbReference>
<dbReference type="InterPro" id="IPR001098">
    <property type="entry name" value="DNA-dir_DNA_pol_A_palm_dom"/>
</dbReference>
<dbReference type="InterPro" id="IPR012337">
    <property type="entry name" value="RNaseH-like_sf"/>
</dbReference>
<dbReference type="InterPro" id="IPR002298">
    <property type="entry name" value="DNA_polymerase_A"/>
</dbReference>
<reference evidence="21" key="1">
    <citation type="journal article" date="2012" name="Vet. Microbiol.">
        <title>Comparative genomic analyses of the Taylorellae.</title>
        <authorList>
            <person name="Hauser H."/>
            <person name="Richter D.C."/>
            <person name="van Tonder A."/>
            <person name="Clark L."/>
            <person name="Preston A."/>
        </authorList>
    </citation>
    <scope>NUCLEOTIDE SEQUENCE</scope>
    <source>
        <strain evidence="21">14/45</strain>
    </source>
</reference>
<evidence type="ECO:0000256" key="5">
    <source>
        <dbReference type="ARBA" id="ARBA00022679"/>
    </source>
</evidence>
<keyword evidence="14 17" id="KW-0234">DNA repair</keyword>
<accession>I7J0S7</accession>
<dbReference type="InterPro" id="IPR002421">
    <property type="entry name" value="5-3_exonuclease"/>
</dbReference>
<evidence type="ECO:0000256" key="12">
    <source>
        <dbReference type="ARBA" id="ARBA00022932"/>
    </source>
</evidence>
<dbReference type="SMART" id="SM00474">
    <property type="entry name" value="35EXOc"/>
    <property type="match status" value="1"/>
</dbReference>
<keyword evidence="13 17" id="KW-0238">DNA-binding</keyword>
<dbReference type="Gene3D" id="3.40.50.1010">
    <property type="entry name" value="5'-nuclease"/>
    <property type="match status" value="1"/>
</dbReference>
<evidence type="ECO:0000259" key="19">
    <source>
        <dbReference type="SMART" id="SM00475"/>
    </source>
</evidence>
<dbReference type="Pfam" id="PF00476">
    <property type="entry name" value="DNA_pol_A"/>
    <property type="match status" value="1"/>
</dbReference>
<evidence type="ECO:0000256" key="7">
    <source>
        <dbReference type="ARBA" id="ARBA00022705"/>
    </source>
</evidence>
<evidence type="ECO:0000256" key="17">
    <source>
        <dbReference type="RuleBase" id="RU004460"/>
    </source>
</evidence>
<dbReference type="SMART" id="SM00279">
    <property type="entry name" value="HhH2"/>
    <property type="match status" value="1"/>
</dbReference>
<evidence type="ECO:0000256" key="2">
    <source>
        <dbReference type="ARBA" id="ARBA00011541"/>
    </source>
</evidence>
<keyword evidence="5 17" id="KW-0808">Transferase</keyword>
<evidence type="ECO:0000259" key="18">
    <source>
        <dbReference type="SMART" id="SM00474"/>
    </source>
</evidence>
<dbReference type="GO" id="GO:0008409">
    <property type="term" value="F:5'-3' exonuclease activity"/>
    <property type="evidence" value="ECO:0007669"/>
    <property type="project" value="UniProtKB-UniRule"/>
</dbReference>
<dbReference type="InterPro" id="IPR018320">
    <property type="entry name" value="DNA_polymerase_1"/>
</dbReference>
<evidence type="ECO:0000256" key="1">
    <source>
        <dbReference type="ARBA" id="ARBA00007705"/>
    </source>
</evidence>
<dbReference type="PANTHER" id="PTHR10133">
    <property type="entry name" value="DNA POLYMERASE I"/>
    <property type="match status" value="1"/>
</dbReference>
<evidence type="ECO:0000256" key="15">
    <source>
        <dbReference type="ARBA" id="ARBA00049244"/>
    </source>
</evidence>
<dbReference type="InterPro" id="IPR020046">
    <property type="entry name" value="5-3_exonucl_a-hlix_arch_N"/>
</dbReference>
<feature type="domain" description="DNA-directed DNA polymerase family A palm" evidence="20">
    <location>
        <begin position="666"/>
        <end position="872"/>
    </location>
</feature>
<dbReference type="InterPro" id="IPR029060">
    <property type="entry name" value="PIN-like_dom_sf"/>
</dbReference>
<evidence type="ECO:0000256" key="9">
    <source>
        <dbReference type="ARBA" id="ARBA00022763"/>
    </source>
</evidence>
<evidence type="ECO:0000256" key="4">
    <source>
        <dbReference type="ARBA" id="ARBA00020311"/>
    </source>
</evidence>
<keyword evidence="9 17" id="KW-0227">DNA damage</keyword>
<dbReference type="Gene3D" id="3.30.420.10">
    <property type="entry name" value="Ribonuclease H-like superfamily/Ribonuclease H"/>
    <property type="match status" value="1"/>
</dbReference>
<dbReference type="CDD" id="cd06139">
    <property type="entry name" value="DNA_polA_I_Ecoli_like_exo"/>
    <property type="match status" value="1"/>
</dbReference>
<dbReference type="NCBIfam" id="NF004397">
    <property type="entry name" value="PRK05755.1"/>
    <property type="match status" value="1"/>
</dbReference>
<dbReference type="SUPFAM" id="SSF56672">
    <property type="entry name" value="DNA/RNA polymerases"/>
    <property type="match status" value="1"/>
</dbReference>
<dbReference type="CDD" id="cd09859">
    <property type="entry name" value="PIN_53EXO"/>
    <property type="match status" value="1"/>
</dbReference>
<dbReference type="GO" id="GO:0003677">
    <property type="term" value="F:DNA binding"/>
    <property type="evidence" value="ECO:0007669"/>
    <property type="project" value="UniProtKB-UniRule"/>
</dbReference>
<dbReference type="SUPFAM" id="SSF53098">
    <property type="entry name" value="Ribonuclease H-like"/>
    <property type="match status" value="1"/>
</dbReference>
<evidence type="ECO:0000256" key="3">
    <source>
        <dbReference type="ARBA" id="ARBA00012417"/>
    </source>
</evidence>
<dbReference type="CDD" id="cd08637">
    <property type="entry name" value="DNA_pol_A_pol_I_C"/>
    <property type="match status" value="1"/>
</dbReference>
<comment type="similarity">
    <text evidence="1 17">Belongs to the DNA polymerase type-A family.</text>
</comment>